<feature type="transmembrane region" description="Helical" evidence="7">
    <location>
        <begin position="626"/>
        <end position="649"/>
    </location>
</feature>
<keyword evidence="2 7" id="KW-0812">Transmembrane</keyword>
<feature type="region of interest" description="Disordered" evidence="6">
    <location>
        <begin position="1074"/>
        <end position="1170"/>
    </location>
</feature>
<evidence type="ECO:0000259" key="8">
    <source>
        <dbReference type="PROSITE" id="PS50222"/>
    </source>
</evidence>
<feature type="region of interest" description="Disordered" evidence="6">
    <location>
        <begin position="1"/>
        <end position="32"/>
    </location>
</feature>
<name>A0AA36NI37_9DINO</name>
<evidence type="ECO:0000256" key="5">
    <source>
        <dbReference type="ARBA" id="ARBA00023136"/>
    </source>
</evidence>
<feature type="compositionally biased region" description="Low complexity" evidence="6">
    <location>
        <begin position="1400"/>
        <end position="1415"/>
    </location>
</feature>
<keyword evidence="5 7" id="KW-0472">Membrane</keyword>
<comment type="caution">
    <text evidence="9">The sequence shown here is derived from an EMBL/GenBank/DDBJ whole genome shotgun (WGS) entry which is preliminary data.</text>
</comment>
<accession>A0AA36NI37</accession>
<proteinExistence type="predicted"/>
<feature type="region of interest" description="Disordered" evidence="6">
    <location>
        <begin position="362"/>
        <end position="419"/>
    </location>
</feature>
<evidence type="ECO:0000256" key="6">
    <source>
        <dbReference type="SAM" id="MobiDB-lite"/>
    </source>
</evidence>
<feature type="compositionally biased region" description="Basic and acidic residues" evidence="6">
    <location>
        <begin position="1078"/>
        <end position="1101"/>
    </location>
</feature>
<evidence type="ECO:0000256" key="4">
    <source>
        <dbReference type="ARBA" id="ARBA00022989"/>
    </source>
</evidence>
<gene>
    <name evidence="9" type="ORF">EVOR1521_LOCUS27019</name>
</gene>
<dbReference type="Proteomes" id="UP001178507">
    <property type="component" value="Unassembled WGS sequence"/>
</dbReference>
<feature type="compositionally biased region" description="Low complexity" evidence="6">
    <location>
        <begin position="1199"/>
        <end position="1211"/>
    </location>
</feature>
<dbReference type="PROSITE" id="PS50222">
    <property type="entry name" value="EF_HAND_2"/>
    <property type="match status" value="1"/>
</dbReference>
<evidence type="ECO:0000256" key="1">
    <source>
        <dbReference type="ARBA" id="ARBA00004141"/>
    </source>
</evidence>
<dbReference type="InterPro" id="IPR027359">
    <property type="entry name" value="Volt_channel_dom_sf"/>
</dbReference>
<evidence type="ECO:0000313" key="10">
    <source>
        <dbReference type="Proteomes" id="UP001178507"/>
    </source>
</evidence>
<sequence length="1438" mass="160167">MRQNAESFVKDLEQSLEDSQTEAAEAKEKLDAARKEPVFLREKIKKMQEEHSKELEDLKEKLKAAQAKKEEAPTDLASSLSMASSKSKGGSRFDSMADMLASAQQSFSTQEQFTIACSLLKGTPSTQVTKTAELLKAVVEDARPNLLKELLLLEHPSLGSPKMRLGAAQKLISQLPEEDMASVAQIIPLVLCKELAVKVLEASATQDAAGEEHSEKSFDPNIDLSKKCKWSLMRRFLKKLTSNEVKNLFDELGPRSKRSILTDIFDYQDPKDLELCAEMIFVERGASIKVQSVVEFFAAMADLKGLELPALLQSQHAELLKRFEVQDDLLRQLLAWRPDFAGNLNGDLSHSLELRPKRLSALSSMNGHDSPPPDRAVNGKVAKAGDDGEAEAEAKGEPLRSSSMQGMPARLRSQMSAKKPQEDPTHRFLWRMVKNPIFESFFAVIVVANGIFIGLDTSYQAQNPNTRLPSLRIISYVFAAFFTCELCLRICAERRLFLQSEDWAWNALDVFIVLSSLWDVIVDIVEAVMQSQNVDSIAGMSGLKSFRIIRLTRLLRTAQFVRIFRFVMALRTLVTSIIHTSKALVWALVLLLLIEYVFAVLFTQVVNDIIAEGEVVLSPAESELALNYFGSLTDSMLTLFLCISGGVSWELVLKPLRTLSGALVACLLIYVFFTYFCVLNVVTAVFCQSAIESAQNDQLTVIQAMLLNKEQHIQKIQELFEKLGADESGVITLKIFQEHVNSPVVRAWFEALGLDVWDAMSFFKLLDSDGGGSVDVEEFFMGCLRFRGQARAMDVGKVIQDQASLMRQTGRFQHLMEVELRRLRRELRSLRGDGPKDQWEPNLWAGEGDAAEALPNDPSSKKEPSIKAFTKGLSAEANELFLVQIAQRVGEEKAVSMVAPNFKRVEASRQSVVRHHETVQTEFTCVSEELVLSRKPRDEGIDGIFLTGLPRSRTASVQEAEKAAAAAEEARLLEAQAEAERKEAEAQAAMELMAQRKAKELQAQQEAEEQAVAIALRAQEQERQMARELEAFKARMEEELRAKQEKILSEAAEAMPEEAMAAAMAKAKEEAEAAAAAKLREKEEALQAAQRRAEKEAHEAAQRQQAAADLAQQMAEKEAEAAAAKEQAEQEVKAARAQRRASMAATEEANRATAAAEAKSRAAEREKEEAMAMKEAYELMQAAEVEARQTAADAERDALAAAQRAAEAAQAAREELDAKGHQLSEEERQALQQKADEEQAAKEAAEAAAQAAQAAAQSAQQRAAEAEREMKEQAVTAQFKVIAKLSRVQAAYTTLEERFRMQEEVAAGAERREQEALKREEELSVQIAAHALARQATWCHQPAQTLLACEQDDDEKWRWTVQADGEDSHALDVRVETETLAAQWLHEVRPRTRSEDRSQSRQSQSRQSQSRQSQRPEALDTTSFGMDHRNRWLFTLPD</sequence>
<feature type="compositionally biased region" description="Low complexity" evidence="6">
    <location>
        <begin position="76"/>
        <end position="90"/>
    </location>
</feature>
<feature type="transmembrane region" description="Helical" evidence="7">
    <location>
        <begin position="436"/>
        <end position="453"/>
    </location>
</feature>
<dbReference type="SUPFAM" id="SSF81324">
    <property type="entry name" value="Voltage-gated potassium channels"/>
    <property type="match status" value="1"/>
</dbReference>
<reference evidence="9" key="1">
    <citation type="submission" date="2023-08" db="EMBL/GenBank/DDBJ databases">
        <authorList>
            <person name="Chen Y."/>
            <person name="Shah S."/>
            <person name="Dougan E. K."/>
            <person name="Thang M."/>
            <person name="Chan C."/>
        </authorList>
    </citation>
    <scope>NUCLEOTIDE SEQUENCE</scope>
</reference>
<dbReference type="PROSITE" id="PS00018">
    <property type="entry name" value="EF_HAND_1"/>
    <property type="match status" value="1"/>
</dbReference>
<dbReference type="InterPro" id="IPR018247">
    <property type="entry name" value="EF_Hand_1_Ca_BS"/>
</dbReference>
<keyword evidence="4 7" id="KW-1133">Transmembrane helix</keyword>
<dbReference type="Gene3D" id="1.10.287.70">
    <property type="match status" value="1"/>
</dbReference>
<dbReference type="InterPro" id="IPR011992">
    <property type="entry name" value="EF-hand-dom_pair"/>
</dbReference>
<dbReference type="GO" id="GO:0005509">
    <property type="term" value="F:calcium ion binding"/>
    <property type="evidence" value="ECO:0007669"/>
    <property type="project" value="InterPro"/>
</dbReference>
<keyword evidence="10" id="KW-1185">Reference proteome</keyword>
<feature type="compositionally biased region" description="Basic and acidic residues" evidence="6">
    <location>
        <begin position="1212"/>
        <end position="1245"/>
    </location>
</feature>
<feature type="compositionally biased region" description="Basic and acidic residues" evidence="6">
    <location>
        <begin position="1386"/>
        <end position="1399"/>
    </location>
</feature>
<dbReference type="EMBL" id="CAUJNA010003549">
    <property type="protein sequence ID" value="CAJ1404601.1"/>
    <property type="molecule type" value="Genomic_DNA"/>
</dbReference>
<dbReference type="PANTHER" id="PTHR10037">
    <property type="entry name" value="VOLTAGE-GATED CATION CHANNEL CALCIUM AND SODIUM"/>
    <property type="match status" value="1"/>
</dbReference>
<feature type="transmembrane region" description="Helical" evidence="7">
    <location>
        <begin position="661"/>
        <end position="686"/>
    </location>
</feature>
<feature type="transmembrane region" description="Helical" evidence="7">
    <location>
        <begin position="473"/>
        <end position="491"/>
    </location>
</feature>
<feature type="region of interest" description="Disordered" evidence="6">
    <location>
        <begin position="1186"/>
        <end position="1253"/>
    </location>
</feature>
<dbReference type="Gene3D" id="1.10.238.10">
    <property type="entry name" value="EF-hand"/>
    <property type="match status" value="1"/>
</dbReference>
<dbReference type="SUPFAM" id="SSF47473">
    <property type="entry name" value="EF-hand"/>
    <property type="match status" value="1"/>
</dbReference>
<dbReference type="GO" id="GO:0001518">
    <property type="term" value="C:voltage-gated sodium channel complex"/>
    <property type="evidence" value="ECO:0007669"/>
    <property type="project" value="TreeGrafter"/>
</dbReference>
<dbReference type="InterPro" id="IPR005821">
    <property type="entry name" value="Ion_trans_dom"/>
</dbReference>
<dbReference type="PANTHER" id="PTHR10037:SF62">
    <property type="entry name" value="SODIUM CHANNEL PROTEIN 60E"/>
    <property type="match status" value="1"/>
</dbReference>
<keyword evidence="3" id="KW-0106">Calcium</keyword>
<organism evidence="9 10">
    <name type="scientific">Effrenium voratum</name>
    <dbReference type="NCBI Taxonomy" id="2562239"/>
    <lineage>
        <taxon>Eukaryota</taxon>
        <taxon>Sar</taxon>
        <taxon>Alveolata</taxon>
        <taxon>Dinophyceae</taxon>
        <taxon>Suessiales</taxon>
        <taxon>Symbiodiniaceae</taxon>
        <taxon>Effrenium</taxon>
    </lineage>
</organism>
<feature type="region of interest" description="Disordered" evidence="6">
    <location>
        <begin position="49"/>
        <end position="92"/>
    </location>
</feature>
<dbReference type="InterPro" id="IPR002048">
    <property type="entry name" value="EF_hand_dom"/>
</dbReference>
<evidence type="ECO:0000313" key="9">
    <source>
        <dbReference type="EMBL" id="CAJ1404601.1"/>
    </source>
</evidence>
<evidence type="ECO:0000256" key="3">
    <source>
        <dbReference type="ARBA" id="ARBA00022837"/>
    </source>
</evidence>
<evidence type="ECO:0000256" key="2">
    <source>
        <dbReference type="ARBA" id="ARBA00022692"/>
    </source>
</evidence>
<feature type="compositionally biased region" description="Low complexity" evidence="6">
    <location>
        <begin position="1140"/>
        <end position="1157"/>
    </location>
</feature>
<dbReference type="Pfam" id="PF00520">
    <property type="entry name" value="Ion_trans"/>
    <property type="match status" value="1"/>
</dbReference>
<evidence type="ECO:0000256" key="7">
    <source>
        <dbReference type="SAM" id="Phobius"/>
    </source>
</evidence>
<feature type="compositionally biased region" description="Basic and acidic residues" evidence="6">
    <location>
        <begin position="49"/>
        <end position="72"/>
    </location>
</feature>
<comment type="subcellular location">
    <subcellularLocation>
        <location evidence="1">Membrane</location>
        <topology evidence="1">Multi-pass membrane protein</topology>
    </subcellularLocation>
</comment>
<feature type="domain" description="EF-hand" evidence="8">
    <location>
        <begin position="758"/>
        <end position="789"/>
    </location>
</feature>
<feature type="transmembrane region" description="Helical" evidence="7">
    <location>
        <begin position="585"/>
        <end position="606"/>
    </location>
</feature>
<protein>
    <recommendedName>
        <fullName evidence="8">EF-hand domain-containing protein</fullName>
    </recommendedName>
</protein>
<feature type="compositionally biased region" description="Basic and acidic residues" evidence="6">
    <location>
        <begin position="1158"/>
        <end position="1170"/>
    </location>
</feature>
<dbReference type="Gene3D" id="1.20.120.350">
    <property type="entry name" value="Voltage-gated potassium channels. Chain C"/>
    <property type="match status" value="1"/>
</dbReference>
<dbReference type="GO" id="GO:0005248">
    <property type="term" value="F:voltage-gated sodium channel activity"/>
    <property type="evidence" value="ECO:0007669"/>
    <property type="project" value="TreeGrafter"/>
</dbReference>
<feature type="compositionally biased region" description="Low complexity" evidence="6">
    <location>
        <begin position="1102"/>
        <end position="1114"/>
    </location>
</feature>
<feature type="region of interest" description="Disordered" evidence="6">
    <location>
        <begin position="1386"/>
        <end position="1426"/>
    </location>
</feature>
<dbReference type="InterPro" id="IPR043203">
    <property type="entry name" value="VGCC_Ca_Na"/>
</dbReference>